<keyword evidence="2" id="KW-0812">Transmembrane</keyword>
<feature type="transmembrane region" description="Helical" evidence="2">
    <location>
        <begin position="82"/>
        <end position="101"/>
    </location>
</feature>
<feature type="transmembrane region" description="Helical" evidence="2">
    <location>
        <begin position="239"/>
        <end position="258"/>
    </location>
</feature>
<feature type="compositionally biased region" description="Polar residues" evidence="1">
    <location>
        <begin position="422"/>
        <end position="437"/>
    </location>
</feature>
<sequence length="476" mass="50061">MLNPASSSGGVGGPSRMGSAASIGAYTLCSATMLVVSKLVVFHIPAPSFVASVQIVACICVLAVLHLAPFNSIKVESPTREIVVPYAVYSLLFALSIFTNFHALQHSNVETVIVFRSAAPMAVAFCDTLVLGREYPSLLSFFGIFLSFAGAIGYVLVDSQFSLESFGAYSWVASYYAVTVVIMTYGTYITSTVKLSLSGSVAYSNALSLPVLLALMVVFGEFSTLRNINFRLLLTTTNAFLWLLASCVVGTGISYAGWWCRSQISATSYTIVGVVNKALTIGLSSLIEWENTKTSTAGLLFLGIVVGGGAVFTQPPMRKPGESVTLCPSWGKRGQSSGGSGCRNRVCLVLVLGIASALVGLGYFVYAADISLETMRFGGALGAGPAYIGDGGVNRTWTNHSASSMDGLGASNLLRLRGESGDVTQRNSRAVNNVSKESSSSPPPPPPSSSSSSSLSSPSSSSSPLSRQRHVWLDVW</sequence>
<keyword evidence="2" id="KW-0472">Membrane</keyword>
<dbReference type="SUPFAM" id="SSF103481">
    <property type="entry name" value="Multidrug resistance efflux transporter EmrE"/>
    <property type="match status" value="1"/>
</dbReference>
<feature type="region of interest" description="Disordered" evidence="1">
    <location>
        <begin position="418"/>
        <end position="476"/>
    </location>
</feature>
<accession>A0A7S0TTM9</accession>
<proteinExistence type="predicted"/>
<name>A0A7S0TTM9_HEMAN</name>
<evidence type="ECO:0000313" key="3">
    <source>
        <dbReference type="EMBL" id="CAD8740746.1"/>
    </source>
</evidence>
<protein>
    <recommendedName>
        <fullName evidence="4">Sugar phosphate transporter domain-containing protein</fullName>
    </recommendedName>
</protein>
<feature type="transmembrane region" description="Helical" evidence="2">
    <location>
        <begin position="50"/>
        <end position="70"/>
    </location>
</feature>
<evidence type="ECO:0008006" key="4">
    <source>
        <dbReference type="Google" id="ProtNLM"/>
    </source>
</evidence>
<feature type="transmembrane region" description="Helical" evidence="2">
    <location>
        <begin position="138"/>
        <end position="157"/>
    </location>
</feature>
<feature type="transmembrane region" description="Helical" evidence="2">
    <location>
        <begin position="201"/>
        <end position="219"/>
    </location>
</feature>
<feature type="transmembrane region" description="Helical" evidence="2">
    <location>
        <begin position="23"/>
        <end position="44"/>
    </location>
</feature>
<keyword evidence="2" id="KW-1133">Transmembrane helix</keyword>
<reference evidence="3" key="1">
    <citation type="submission" date="2021-01" db="EMBL/GenBank/DDBJ databases">
        <authorList>
            <person name="Corre E."/>
            <person name="Pelletier E."/>
            <person name="Niang G."/>
            <person name="Scheremetjew M."/>
            <person name="Finn R."/>
            <person name="Kale V."/>
            <person name="Holt S."/>
            <person name="Cochrane G."/>
            <person name="Meng A."/>
            <person name="Brown T."/>
            <person name="Cohen L."/>
        </authorList>
    </citation>
    <scope>NUCLEOTIDE SEQUENCE</scope>
    <source>
        <strain evidence="3">CCMP441</strain>
    </source>
</reference>
<feature type="transmembrane region" description="Helical" evidence="2">
    <location>
        <begin position="169"/>
        <end position="189"/>
    </location>
</feature>
<dbReference type="EMBL" id="HBFK01012081">
    <property type="protein sequence ID" value="CAD8740746.1"/>
    <property type="molecule type" value="Transcribed_RNA"/>
</dbReference>
<organism evidence="3">
    <name type="scientific">Hemiselmis andersenii</name>
    <name type="common">Cryptophyte alga</name>
    <dbReference type="NCBI Taxonomy" id="464988"/>
    <lineage>
        <taxon>Eukaryota</taxon>
        <taxon>Cryptophyceae</taxon>
        <taxon>Cryptomonadales</taxon>
        <taxon>Hemiselmidaceae</taxon>
        <taxon>Hemiselmis</taxon>
    </lineage>
</organism>
<dbReference type="InterPro" id="IPR037185">
    <property type="entry name" value="EmrE-like"/>
</dbReference>
<evidence type="ECO:0000256" key="2">
    <source>
        <dbReference type="SAM" id="Phobius"/>
    </source>
</evidence>
<dbReference type="AlphaFoldDB" id="A0A7S0TTM9"/>
<feature type="transmembrane region" description="Helical" evidence="2">
    <location>
        <begin position="346"/>
        <end position="366"/>
    </location>
</feature>
<gene>
    <name evidence="3" type="ORF">HAND1043_LOCUS7238</name>
</gene>
<evidence type="ECO:0000256" key="1">
    <source>
        <dbReference type="SAM" id="MobiDB-lite"/>
    </source>
</evidence>
<feature type="compositionally biased region" description="Low complexity" evidence="1">
    <location>
        <begin position="449"/>
        <end position="466"/>
    </location>
</feature>